<evidence type="ECO:0000256" key="7">
    <source>
        <dbReference type="SAM" id="MobiDB-lite"/>
    </source>
</evidence>
<dbReference type="GO" id="GO:0046872">
    <property type="term" value="F:metal ion binding"/>
    <property type="evidence" value="ECO:0007669"/>
    <property type="project" value="UniProtKB-KW"/>
</dbReference>
<dbReference type="InterPro" id="IPR043146">
    <property type="entry name" value="Penicillin_amidase_N_B-knob"/>
</dbReference>
<accession>A0A552UJI6</accession>
<sequence>MGLLVALLAVVLVGLASWDNLSSRAPEADPQVTHDVRIVRDSYGVPHIFGKTDADVAYGLAYAHAEDDFPTLEEVVAATRGRAAAISGKDGATLDFALALLDARRDADRGYETQLSPATRALVEAYAAGLNRYAEKHPGEMRLRGLFPVTGRDVVTGFALRSPFFFGLDRTLGALVENKLPPRDSGPAEEKGSNAFALAPRKSSDGVTRLISNSHQPWTGGVAWWEVVVHSQDGWDFAGATFPGAPFPLLGHNKVLGWTNTVNRPDLVDTYKLAMSEDGKSYRYDGAWLPLETKRVWLRVKFGPLTLPVPRTIYRSRHGPVIKNDLGYFALRYTGFGDVRQVEQYYRLNKARDFAEWRQIMAMQAVPATNFVYADAAGHVARFYNARFPARAKGFDWKGVLPGDTSKAVWTSYVPFAAYPAVIDPPSGWVADSNNTPFHTTAPADDLKREAFADELGIETNMTNRARRWITLFAAAPARVSREDLLRIKFDKAYAREGTIGDWFAAIEASSPTGSDAAAARVLLREWDWVQDGRGKADAMAAMVIGAAARSIYRGDPLPDAATVVESESAWLMKHFGRLDPPLGDVQRIVRGKLSVPVYGGPDTLRALYSTKDDAKGVRYAMNGDSWIQLVEWAPDGTLASRSIHQFGAATLRTDSRHYADQVRLFANEQWKPLWFDEKALAGHIERSYRP</sequence>
<dbReference type="PANTHER" id="PTHR34218">
    <property type="entry name" value="PEPTIDASE S45 PENICILLIN AMIDASE"/>
    <property type="match status" value="1"/>
</dbReference>
<dbReference type="Gene3D" id="3.60.20.10">
    <property type="entry name" value="Glutamine Phosphoribosylpyrophosphate, subunit 1, domain 1"/>
    <property type="match status" value="1"/>
</dbReference>
<comment type="caution">
    <text evidence="8">The sequence shown here is derived from an EMBL/GenBank/DDBJ whole genome shotgun (WGS) entry which is preliminary data.</text>
</comment>
<dbReference type="PANTHER" id="PTHR34218:SF3">
    <property type="entry name" value="ACYL-HOMOSERINE LACTONE ACYLASE PVDQ"/>
    <property type="match status" value="1"/>
</dbReference>
<evidence type="ECO:0000256" key="5">
    <source>
        <dbReference type="PIRSR" id="PIRSR001227-1"/>
    </source>
</evidence>
<dbReference type="Gene3D" id="2.30.120.10">
    <property type="match status" value="1"/>
</dbReference>
<dbReference type="EMBL" id="VJWA01000001">
    <property type="protein sequence ID" value="TRW18406.1"/>
    <property type="molecule type" value="Genomic_DNA"/>
</dbReference>
<name>A0A552UJI6_9SPHN</name>
<organism evidence="8 9">
    <name type="scientific">Glacieibacterium frigidum</name>
    <dbReference type="NCBI Taxonomy" id="2593303"/>
    <lineage>
        <taxon>Bacteria</taxon>
        <taxon>Pseudomonadati</taxon>
        <taxon>Pseudomonadota</taxon>
        <taxon>Alphaproteobacteria</taxon>
        <taxon>Sphingomonadales</taxon>
        <taxon>Sphingosinicellaceae</taxon>
        <taxon>Glacieibacterium</taxon>
    </lineage>
</organism>
<feature type="region of interest" description="Disordered" evidence="7">
    <location>
        <begin position="179"/>
        <end position="198"/>
    </location>
</feature>
<evidence type="ECO:0000256" key="1">
    <source>
        <dbReference type="ARBA" id="ARBA00006586"/>
    </source>
</evidence>
<keyword evidence="3" id="KW-0378">Hydrolase</keyword>
<feature type="binding site" evidence="6">
    <location>
        <position position="269"/>
    </location>
    <ligand>
        <name>Ca(2+)</name>
        <dbReference type="ChEBI" id="CHEBI:29108"/>
    </ligand>
</feature>
<reference evidence="8 9" key="1">
    <citation type="submission" date="2019-07" db="EMBL/GenBank/DDBJ databases">
        <title>Novel species isolated from glacier.</title>
        <authorList>
            <person name="Liu Q."/>
            <person name="Xin Y.-H."/>
        </authorList>
    </citation>
    <scope>NUCLEOTIDE SEQUENCE [LARGE SCALE GENOMIC DNA]</scope>
    <source>
        <strain evidence="8 9">LB1R16</strain>
    </source>
</reference>
<proteinExistence type="inferred from homology"/>
<feature type="binding site" evidence="6">
    <location>
        <position position="268"/>
    </location>
    <ligand>
        <name>Ca(2+)</name>
        <dbReference type="ChEBI" id="CHEBI:29108"/>
    </ligand>
</feature>
<evidence type="ECO:0000256" key="4">
    <source>
        <dbReference type="ARBA" id="ARBA00023145"/>
    </source>
</evidence>
<keyword evidence="2" id="KW-0732">Signal</keyword>
<evidence type="ECO:0000313" key="9">
    <source>
        <dbReference type="Proteomes" id="UP000317894"/>
    </source>
</evidence>
<protein>
    <submittedName>
        <fullName evidence="8">Acylase</fullName>
    </submittedName>
</protein>
<dbReference type="InterPro" id="IPR002692">
    <property type="entry name" value="S45"/>
</dbReference>
<dbReference type="CDD" id="cd01936">
    <property type="entry name" value="Ntn_CA"/>
    <property type="match status" value="1"/>
</dbReference>
<dbReference type="InterPro" id="IPR043147">
    <property type="entry name" value="Penicillin_amidase_A-knob"/>
</dbReference>
<feature type="active site" description="Nucleophile" evidence="5">
    <location>
        <position position="193"/>
    </location>
</feature>
<keyword evidence="6" id="KW-0106">Calcium</keyword>
<comment type="similarity">
    <text evidence="1">Belongs to the peptidase S45 family.</text>
</comment>
<dbReference type="SUPFAM" id="SSF56235">
    <property type="entry name" value="N-terminal nucleophile aminohydrolases (Ntn hydrolases)"/>
    <property type="match status" value="1"/>
</dbReference>
<evidence type="ECO:0000256" key="3">
    <source>
        <dbReference type="ARBA" id="ARBA00022801"/>
    </source>
</evidence>
<dbReference type="InterPro" id="IPR023343">
    <property type="entry name" value="Penicillin_amidase_dom1"/>
</dbReference>
<keyword evidence="6" id="KW-0479">Metal-binding</keyword>
<dbReference type="InterPro" id="IPR014395">
    <property type="entry name" value="Pen/GL7ACA/AHL_acylase"/>
</dbReference>
<keyword evidence="4" id="KW-0865">Zymogen</keyword>
<comment type="cofactor">
    <cofactor evidence="6">
        <name>Ca(2+)</name>
        <dbReference type="ChEBI" id="CHEBI:29108"/>
    </cofactor>
    <text evidence="6">Binds 1 Ca(2+) ion per dimer.</text>
</comment>
<dbReference type="Pfam" id="PF01804">
    <property type="entry name" value="Penicil_amidase"/>
    <property type="match status" value="1"/>
</dbReference>
<gene>
    <name evidence="8" type="ORF">FMM06_05065</name>
</gene>
<dbReference type="Proteomes" id="UP000317894">
    <property type="component" value="Unassembled WGS sequence"/>
</dbReference>
<dbReference type="Gene3D" id="1.10.1400.10">
    <property type="match status" value="1"/>
</dbReference>
<keyword evidence="9" id="KW-1185">Reference proteome</keyword>
<dbReference type="AlphaFoldDB" id="A0A552UJI6"/>
<evidence type="ECO:0000256" key="2">
    <source>
        <dbReference type="ARBA" id="ARBA00022729"/>
    </source>
</evidence>
<dbReference type="GO" id="GO:0017000">
    <property type="term" value="P:antibiotic biosynthetic process"/>
    <property type="evidence" value="ECO:0007669"/>
    <property type="project" value="InterPro"/>
</dbReference>
<dbReference type="InterPro" id="IPR029055">
    <property type="entry name" value="Ntn_hydrolases_N"/>
</dbReference>
<evidence type="ECO:0000313" key="8">
    <source>
        <dbReference type="EMBL" id="TRW18406.1"/>
    </source>
</evidence>
<dbReference type="OrthoDB" id="9760084at2"/>
<dbReference type="Gene3D" id="1.10.439.10">
    <property type="entry name" value="Penicillin Amidohydrolase, domain 1"/>
    <property type="match status" value="1"/>
</dbReference>
<evidence type="ECO:0000256" key="6">
    <source>
        <dbReference type="PIRSR" id="PIRSR001227-2"/>
    </source>
</evidence>
<feature type="binding site" evidence="6">
    <location>
        <position position="266"/>
    </location>
    <ligand>
        <name>Ca(2+)</name>
        <dbReference type="ChEBI" id="CHEBI:29108"/>
    </ligand>
</feature>
<feature type="compositionally biased region" description="Basic and acidic residues" evidence="7">
    <location>
        <begin position="180"/>
        <end position="192"/>
    </location>
</feature>
<dbReference type="GO" id="GO:0016811">
    <property type="term" value="F:hydrolase activity, acting on carbon-nitrogen (but not peptide) bonds, in linear amides"/>
    <property type="evidence" value="ECO:0007669"/>
    <property type="project" value="InterPro"/>
</dbReference>
<feature type="binding site" evidence="6">
    <location>
        <position position="446"/>
    </location>
    <ligand>
        <name>Ca(2+)</name>
        <dbReference type="ChEBI" id="CHEBI:29108"/>
    </ligand>
</feature>
<dbReference type="PIRSF" id="PIRSF001227">
    <property type="entry name" value="Pen_acylase"/>
    <property type="match status" value="1"/>
</dbReference>